<evidence type="ECO:0008006" key="3">
    <source>
        <dbReference type="Google" id="ProtNLM"/>
    </source>
</evidence>
<proteinExistence type="predicted"/>
<gene>
    <name evidence="1" type="ORF">QBC36DRAFT_391067</name>
</gene>
<protein>
    <recommendedName>
        <fullName evidence="3">Gamma-glutamylcyclotransferase AIG2-like domain-containing protein</fullName>
    </recommendedName>
</protein>
<reference evidence="1" key="2">
    <citation type="submission" date="2023-05" db="EMBL/GenBank/DDBJ databases">
        <authorList>
            <consortium name="Lawrence Berkeley National Laboratory"/>
            <person name="Steindorff A."/>
            <person name="Hensen N."/>
            <person name="Bonometti L."/>
            <person name="Westerberg I."/>
            <person name="Brannstrom I.O."/>
            <person name="Guillou S."/>
            <person name="Cros-Aarteil S."/>
            <person name="Calhoun S."/>
            <person name="Haridas S."/>
            <person name="Kuo A."/>
            <person name="Mondo S."/>
            <person name="Pangilinan J."/>
            <person name="Riley R."/>
            <person name="Labutti K."/>
            <person name="Andreopoulos B."/>
            <person name="Lipzen A."/>
            <person name="Chen C."/>
            <person name="Yanf M."/>
            <person name="Daum C."/>
            <person name="Ng V."/>
            <person name="Clum A."/>
            <person name="Ohm R."/>
            <person name="Martin F."/>
            <person name="Silar P."/>
            <person name="Natvig D."/>
            <person name="Lalanne C."/>
            <person name="Gautier V."/>
            <person name="Ament-Velasquez S.L."/>
            <person name="Kruys A."/>
            <person name="Hutchinson M.I."/>
            <person name="Powell A.J."/>
            <person name="Barry K."/>
            <person name="Miller A.N."/>
            <person name="Grigoriev I.V."/>
            <person name="Debuchy R."/>
            <person name="Gladieux P."/>
            <person name="Thoren M.H."/>
            <person name="Johannesson H."/>
        </authorList>
    </citation>
    <scope>NUCLEOTIDE SEQUENCE</scope>
    <source>
        <strain evidence="1">CBS 892.96</strain>
    </source>
</reference>
<dbReference type="Proteomes" id="UP001302321">
    <property type="component" value="Unassembled WGS sequence"/>
</dbReference>
<reference evidence="1" key="1">
    <citation type="journal article" date="2023" name="Mol. Phylogenet. Evol.">
        <title>Genome-scale phylogeny and comparative genomics of the fungal order Sordariales.</title>
        <authorList>
            <person name="Hensen N."/>
            <person name="Bonometti L."/>
            <person name="Westerberg I."/>
            <person name="Brannstrom I.O."/>
            <person name="Guillou S."/>
            <person name="Cros-Aarteil S."/>
            <person name="Calhoun S."/>
            <person name="Haridas S."/>
            <person name="Kuo A."/>
            <person name="Mondo S."/>
            <person name="Pangilinan J."/>
            <person name="Riley R."/>
            <person name="LaButti K."/>
            <person name="Andreopoulos B."/>
            <person name="Lipzen A."/>
            <person name="Chen C."/>
            <person name="Yan M."/>
            <person name="Daum C."/>
            <person name="Ng V."/>
            <person name="Clum A."/>
            <person name="Steindorff A."/>
            <person name="Ohm R.A."/>
            <person name="Martin F."/>
            <person name="Silar P."/>
            <person name="Natvig D.O."/>
            <person name="Lalanne C."/>
            <person name="Gautier V."/>
            <person name="Ament-Velasquez S.L."/>
            <person name="Kruys A."/>
            <person name="Hutchinson M.I."/>
            <person name="Powell A.J."/>
            <person name="Barry K."/>
            <person name="Miller A.N."/>
            <person name="Grigoriev I.V."/>
            <person name="Debuchy R."/>
            <person name="Gladieux P."/>
            <person name="Hiltunen Thoren M."/>
            <person name="Johannesson H."/>
        </authorList>
    </citation>
    <scope>NUCLEOTIDE SEQUENCE</scope>
    <source>
        <strain evidence="1">CBS 892.96</strain>
    </source>
</reference>
<accession>A0AAN6VZP1</accession>
<sequence length="262" mass="29422">MEHEENPFLALESWSQLAGHPTKQTAVDEEPDKRIVQRCGTLFSYTASKAMMIDTEKEAGGYDKEAYEHALWLAQSALTTVSTTDPRQRKKIIAKPQAYLLKLGHPSLEQNVKTGQSTFKPTFIIHFVAENNLCSISAHPTLDIASTLPQHWPNSADNQYPVFFYFVYGTLANPQILKEKLDLDKKPVYKPAHKALIDAPPQLDHNKAIIDGYAFTVENSMQEDALCGYETGKYEVVRCTIELPEEGQVVEGLTFRFVGETS</sequence>
<organism evidence="1 2">
    <name type="scientific">Triangularia setosa</name>
    <dbReference type="NCBI Taxonomy" id="2587417"/>
    <lineage>
        <taxon>Eukaryota</taxon>
        <taxon>Fungi</taxon>
        <taxon>Dikarya</taxon>
        <taxon>Ascomycota</taxon>
        <taxon>Pezizomycotina</taxon>
        <taxon>Sordariomycetes</taxon>
        <taxon>Sordariomycetidae</taxon>
        <taxon>Sordariales</taxon>
        <taxon>Podosporaceae</taxon>
        <taxon>Triangularia</taxon>
    </lineage>
</organism>
<dbReference type="Gene3D" id="3.10.490.10">
    <property type="entry name" value="Gamma-glutamyl cyclotransferase-like"/>
    <property type="match status" value="1"/>
</dbReference>
<evidence type="ECO:0000313" key="2">
    <source>
        <dbReference type="Proteomes" id="UP001302321"/>
    </source>
</evidence>
<dbReference type="AlphaFoldDB" id="A0AAN6VZP1"/>
<name>A0AAN6VZP1_9PEZI</name>
<keyword evidence="2" id="KW-1185">Reference proteome</keyword>
<comment type="caution">
    <text evidence="1">The sequence shown here is derived from an EMBL/GenBank/DDBJ whole genome shotgun (WGS) entry which is preliminary data.</text>
</comment>
<dbReference type="EMBL" id="MU866549">
    <property type="protein sequence ID" value="KAK4171511.1"/>
    <property type="molecule type" value="Genomic_DNA"/>
</dbReference>
<evidence type="ECO:0000313" key="1">
    <source>
        <dbReference type="EMBL" id="KAK4171511.1"/>
    </source>
</evidence>